<dbReference type="InterPro" id="IPR051619">
    <property type="entry name" value="TypeII_TA_RNase_PINc/VapC"/>
</dbReference>
<evidence type="ECO:0000313" key="4">
    <source>
        <dbReference type="Proteomes" id="UP000185860"/>
    </source>
</evidence>
<keyword evidence="1" id="KW-0460">Magnesium</keyword>
<dbReference type="InterPro" id="IPR044153">
    <property type="entry name" value="PIN_Pae0151-like"/>
</dbReference>
<dbReference type="OrthoDB" id="459975at2"/>
<evidence type="ECO:0000259" key="2">
    <source>
        <dbReference type="Pfam" id="PF01850"/>
    </source>
</evidence>
<proteinExistence type="predicted"/>
<dbReference type="EMBL" id="MRCE01000016">
    <property type="protein sequence ID" value="OKH36390.1"/>
    <property type="molecule type" value="Genomic_DNA"/>
</dbReference>
<name>A0A1U7IH85_9CYAN</name>
<dbReference type="RefSeq" id="WP_073594745.1">
    <property type="nucleotide sequence ID" value="NZ_MRCE01000016.1"/>
</dbReference>
<dbReference type="Proteomes" id="UP000185860">
    <property type="component" value="Unassembled WGS sequence"/>
</dbReference>
<dbReference type="STRING" id="454136.NIES2119_17240"/>
<sequence>MTTSIKCVVDTSVCIKQFISDPLSAKVQQLFAHLADSSNQIYVPDLLYIESANTFWKYVRAGQLTASQVQANLSNLKALSLQVVSMAELMEEAVNIAIAYGISAYDASYVALSHRVSAPLLTLDQRLVNTLANAPYNVQLFTNFSVPPLP</sequence>
<dbReference type="CDD" id="cd09873">
    <property type="entry name" value="PIN_Pae0151-like"/>
    <property type="match status" value="1"/>
</dbReference>
<dbReference type="Gene3D" id="3.40.50.1010">
    <property type="entry name" value="5'-nuclease"/>
    <property type="match status" value="1"/>
</dbReference>
<reference evidence="3 4" key="1">
    <citation type="submission" date="2016-11" db="EMBL/GenBank/DDBJ databases">
        <title>Draft Genome Sequences of Nine Cyanobacterial Strains from Diverse Habitats.</title>
        <authorList>
            <person name="Zhu T."/>
            <person name="Hou S."/>
            <person name="Lu X."/>
            <person name="Hess W.R."/>
        </authorList>
    </citation>
    <scope>NUCLEOTIDE SEQUENCE [LARGE SCALE GENOMIC DNA]</scope>
    <source>
        <strain evidence="3 4">IAM M-71</strain>
    </source>
</reference>
<dbReference type="PANTHER" id="PTHR35901:SF1">
    <property type="entry name" value="EXONUCLEASE VAPC9"/>
    <property type="match status" value="1"/>
</dbReference>
<accession>A0A1U7IH85</accession>
<dbReference type="PANTHER" id="PTHR35901">
    <property type="entry name" value="RIBONUCLEASE VAPC3"/>
    <property type="match status" value="1"/>
</dbReference>
<dbReference type="Pfam" id="PF01850">
    <property type="entry name" value="PIN"/>
    <property type="match status" value="1"/>
</dbReference>
<protein>
    <submittedName>
        <fullName evidence="3">Twitching motility protein PilT</fullName>
    </submittedName>
</protein>
<dbReference type="InterPro" id="IPR002716">
    <property type="entry name" value="PIN_dom"/>
</dbReference>
<dbReference type="InterPro" id="IPR029060">
    <property type="entry name" value="PIN-like_dom_sf"/>
</dbReference>
<evidence type="ECO:0000256" key="1">
    <source>
        <dbReference type="ARBA" id="ARBA00022842"/>
    </source>
</evidence>
<organism evidence="3 4">
    <name type="scientific">[Phormidium ambiguum] IAM M-71</name>
    <dbReference type="NCBI Taxonomy" id="454136"/>
    <lineage>
        <taxon>Bacteria</taxon>
        <taxon>Bacillati</taxon>
        <taxon>Cyanobacteriota</taxon>
        <taxon>Cyanophyceae</taxon>
        <taxon>Oscillatoriophycideae</taxon>
        <taxon>Aerosakkonematales</taxon>
        <taxon>Aerosakkonemataceae</taxon>
        <taxon>Floridanema</taxon>
    </lineage>
</organism>
<gene>
    <name evidence="3" type="ORF">NIES2119_17240</name>
</gene>
<comment type="caution">
    <text evidence="3">The sequence shown here is derived from an EMBL/GenBank/DDBJ whole genome shotgun (WGS) entry which is preliminary data.</text>
</comment>
<dbReference type="AlphaFoldDB" id="A0A1U7IH85"/>
<dbReference type="SUPFAM" id="SSF88723">
    <property type="entry name" value="PIN domain-like"/>
    <property type="match status" value="1"/>
</dbReference>
<feature type="domain" description="PIN" evidence="2">
    <location>
        <begin position="8"/>
        <end position="128"/>
    </location>
</feature>
<evidence type="ECO:0000313" key="3">
    <source>
        <dbReference type="EMBL" id="OKH36390.1"/>
    </source>
</evidence>